<dbReference type="AlphaFoldDB" id="A0ABD1MKY8"/>
<reference evidence="1 2" key="1">
    <citation type="submission" date="2024-08" db="EMBL/GenBank/DDBJ databases">
        <title>Insights into the chromosomal genome structure of Flemingia macrophylla.</title>
        <authorList>
            <person name="Ding Y."/>
            <person name="Zhao Y."/>
            <person name="Bi W."/>
            <person name="Wu M."/>
            <person name="Zhao G."/>
            <person name="Gong Y."/>
            <person name="Li W."/>
            <person name="Zhang P."/>
        </authorList>
    </citation>
    <scope>NUCLEOTIDE SEQUENCE [LARGE SCALE GENOMIC DNA]</scope>
    <source>
        <strain evidence="1">DYQJB</strain>
        <tissue evidence="1">Leaf</tissue>
    </source>
</reference>
<accession>A0ABD1MKY8</accession>
<protein>
    <submittedName>
        <fullName evidence="1">Uncharacterized protein</fullName>
    </submittedName>
</protein>
<dbReference type="EMBL" id="JBGMDY010000004">
    <property type="protein sequence ID" value="KAL2336212.1"/>
    <property type="molecule type" value="Genomic_DNA"/>
</dbReference>
<gene>
    <name evidence="1" type="ORF">Fmac_010658</name>
</gene>
<evidence type="ECO:0000313" key="2">
    <source>
        <dbReference type="Proteomes" id="UP001603857"/>
    </source>
</evidence>
<comment type="caution">
    <text evidence="1">The sequence shown here is derived from an EMBL/GenBank/DDBJ whole genome shotgun (WGS) entry which is preliminary data.</text>
</comment>
<evidence type="ECO:0000313" key="1">
    <source>
        <dbReference type="EMBL" id="KAL2336212.1"/>
    </source>
</evidence>
<sequence length="94" mass="11409">MMKIDKESKHQNVNEHMHNTRTDKLRNCHMYFLIFPAYILLCENYSNFQNDDVLDRSIRYRLAWGFTAISANQNMFKVSVQERFPLLKLHYAYM</sequence>
<organism evidence="1 2">
    <name type="scientific">Flemingia macrophylla</name>
    <dbReference type="NCBI Taxonomy" id="520843"/>
    <lineage>
        <taxon>Eukaryota</taxon>
        <taxon>Viridiplantae</taxon>
        <taxon>Streptophyta</taxon>
        <taxon>Embryophyta</taxon>
        <taxon>Tracheophyta</taxon>
        <taxon>Spermatophyta</taxon>
        <taxon>Magnoliopsida</taxon>
        <taxon>eudicotyledons</taxon>
        <taxon>Gunneridae</taxon>
        <taxon>Pentapetalae</taxon>
        <taxon>rosids</taxon>
        <taxon>fabids</taxon>
        <taxon>Fabales</taxon>
        <taxon>Fabaceae</taxon>
        <taxon>Papilionoideae</taxon>
        <taxon>50 kb inversion clade</taxon>
        <taxon>NPAAA clade</taxon>
        <taxon>indigoferoid/millettioid clade</taxon>
        <taxon>Phaseoleae</taxon>
        <taxon>Flemingia</taxon>
    </lineage>
</organism>
<name>A0ABD1MKY8_9FABA</name>
<dbReference type="Proteomes" id="UP001603857">
    <property type="component" value="Unassembled WGS sequence"/>
</dbReference>
<keyword evidence="2" id="KW-1185">Reference proteome</keyword>
<proteinExistence type="predicted"/>